<keyword evidence="2" id="KW-1185">Reference proteome</keyword>
<name>A0ACB8R4S8_9AGAM</name>
<accession>A0ACB8R4S8</accession>
<organism evidence="1 2">
    <name type="scientific">Auriscalpium vulgare</name>
    <dbReference type="NCBI Taxonomy" id="40419"/>
    <lineage>
        <taxon>Eukaryota</taxon>
        <taxon>Fungi</taxon>
        <taxon>Dikarya</taxon>
        <taxon>Basidiomycota</taxon>
        <taxon>Agaricomycotina</taxon>
        <taxon>Agaricomycetes</taxon>
        <taxon>Russulales</taxon>
        <taxon>Auriscalpiaceae</taxon>
        <taxon>Auriscalpium</taxon>
    </lineage>
</organism>
<sequence>MPKQRRKRAKQVCSCTFLSQNLLHVTQASGNPVKDWLPLRDTYLDEMMRLDGLGDHTDLPMCLGCSGKEGGASSVGEFRCESCTGGVLMCADCTVSAHATHPFHRIQKWNGHFFERVALQQLGLRVQLGHDGLPCPSPHERRAPLVVIDVSGIHEVNVNYCECGHVTAQRLTQLLRASWWPATVTRPSTVTTFATLKLFHALSLQGKMNAYDFYSGLVRITDGIGVRKSKYRYKEFIRSMRCFRNARAAKRAGRAHDPAGIQGTDQGGFVVECPLCPRPGRNMPEGWEDAPADEAWKHALFLAMDANFKLKLKNRGLADVELAPGMGYFVNSNLYNEFMKDYIDEPEPKHCESNHSAVSDANKPTAKRFAINGVGAVICSRHCFYRKHSVCDLQKGEKYSSMDYILLSTIAMTAKGIKKCYISYDIACSFHKNFTRRMAKHPLSRQIDISEMLLRWLIPKFHLLAHGAACQGPFSHNNTKGVGRAHGEGIEGGWAELNGAALSTREMAKGARQENLDDVLGAINWRKLINIGPAHKKSIKAAVYWRAKQKASFEEADEKISAELRQEWEDMVNAYEEDRTRPNPYEEPETSKLCPTSMADVRIELAGEEAEQAALGHISPHETTASVFLSTGMDLQDQQRLLVMRAAGLDGTPASKATLKERQNVLRHRITAWRAIQQIYMPGTANLLTSATDSPGDAAPDPSKITLLLPSELSHPLRASVCVPGLAEKETRLRRAQAEDSLHQVRRFLRVSLGLRHYKRVHVDGPGQKANTRARGMIDRLEDKKKRYIARYRASHSALCALEPDGDWTSTLHQLKDDDIRAPRLVGELGQGTHTVSWIWKSLKQDARDFPREDQPTDQDVLESVRVDWATSRARYLRWDEEVQHLLMEMQRCILDFEYSARTWDSQMENRSDAPDSIKSGLRAYAARQAAQYRALSGSFVNMWRPVLRALNLPELWPSTAYPPTAVTAEDRRATAPTHLTSPTSDSDESLSADDRSSLGGDESGVESVAGW</sequence>
<reference evidence="1" key="1">
    <citation type="submission" date="2021-02" db="EMBL/GenBank/DDBJ databases">
        <authorList>
            <consortium name="DOE Joint Genome Institute"/>
            <person name="Ahrendt S."/>
            <person name="Looney B.P."/>
            <person name="Miyauchi S."/>
            <person name="Morin E."/>
            <person name="Drula E."/>
            <person name="Courty P.E."/>
            <person name="Chicoki N."/>
            <person name="Fauchery L."/>
            <person name="Kohler A."/>
            <person name="Kuo A."/>
            <person name="Labutti K."/>
            <person name="Pangilinan J."/>
            <person name="Lipzen A."/>
            <person name="Riley R."/>
            <person name="Andreopoulos W."/>
            <person name="He G."/>
            <person name="Johnson J."/>
            <person name="Barry K.W."/>
            <person name="Grigoriev I.V."/>
            <person name="Nagy L."/>
            <person name="Hibbett D."/>
            <person name="Henrissat B."/>
            <person name="Matheny P.B."/>
            <person name="Labbe J."/>
            <person name="Martin F."/>
        </authorList>
    </citation>
    <scope>NUCLEOTIDE SEQUENCE</scope>
    <source>
        <strain evidence="1">FP105234-sp</strain>
    </source>
</reference>
<protein>
    <submittedName>
        <fullName evidence="1">Uncharacterized protein</fullName>
    </submittedName>
</protein>
<dbReference type="Proteomes" id="UP000814033">
    <property type="component" value="Unassembled WGS sequence"/>
</dbReference>
<proteinExistence type="predicted"/>
<comment type="caution">
    <text evidence="1">The sequence shown here is derived from an EMBL/GenBank/DDBJ whole genome shotgun (WGS) entry which is preliminary data.</text>
</comment>
<gene>
    <name evidence="1" type="ORF">FA95DRAFT_1504685</name>
</gene>
<dbReference type="EMBL" id="MU276361">
    <property type="protein sequence ID" value="KAI0039074.1"/>
    <property type="molecule type" value="Genomic_DNA"/>
</dbReference>
<evidence type="ECO:0000313" key="2">
    <source>
        <dbReference type="Proteomes" id="UP000814033"/>
    </source>
</evidence>
<evidence type="ECO:0000313" key="1">
    <source>
        <dbReference type="EMBL" id="KAI0039074.1"/>
    </source>
</evidence>
<reference evidence="1" key="2">
    <citation type="journal article" date="2022" name="New Phytol.">
        <title>Evolutionary transition to the ectomycorrhizal habit in the genomes of a hyperdiverse lineage of mushroom-forming fungi.</title>
        <authorList>
            <person name="Looney B."/>
            <person name="Miyauchi S."/>
            <person name="Morin E."/>
            <person name="Drula E."/>
            <person name="Courty P.E."/>
            <person name="Kohler A."/>
            <person name="Kuo A."/>
            <person name="LaButti K."/>
            <person name="Pangilinan J."/>
            <person name="Lipzen A."/>
            <person name="Riley R."/>
            <person name="Andreopoulos W."/>
            <person name="He G."/>
            <person name="Johnson J."/>
            <person name="Nolan M."/>
            <person name="Tritt A."/>
            <person name="Barry K.W."/>
            <person name="Grigoriev I.V."/>
            <person name="Nagy L.G."/>
            <person name="Hibbett D."/>
            <person name="Henrissat B."/>
            <person name="Matheny P.B."/>
            <person name="Labbe J."/>
            <person name="Martin F.M."/>
        </authorList>
    </citation>
    <scope>NUCLEOTIDE SEQUENCE</scope>
    <source>
        <strain evidence="1">FP105234-sp</strain>
    </source>
</reference>